<dbReference type="InterPro" id="IPR006913">
    <property type="entry name" value="CENP-V/GFA"/>
</dbReference>
<dbReference type="PANTHER" id="PTHR28620">
    <property type="entry name" value="CENTROMERE PROTEIN V"/>
    <property type="match status" value="1"/>
</dbReference>
<dbReference type="PROSITE" id="PS51891">
    <property type="entry name" value="CENP_V_GFA"/>
    <property type="match status" value="1"/>
</dbReference>
<proteinExistence type="inferred from homology"/>
<comment type="similarity">
    <text evidence="1">Belongs to the Gfa family.</text>
</comment>
<dbReference type="AlphaFoldDB" id="A0AA88YIS8"/>
<sequence length="136" mass="15554">MSSGEDVVLHRGGCHCGAVRFEVWAPRRLRVVECNCSICYIKKNDHFIVPKSRFKLLKGEEHLTIYTFNTGKAQHTFCKVCGVQSFYTPRSNQDGYGVNPRSLDDGTVEGIDWETFDGQNWEKTFATSDIRLRSKE</sequence>
<dbReference type="GO" id="GO:0046872">
    <property type="term" value="F:metal ion binding"/>
    <property type="evidence" value="ECO:0007669"/>
    <property type="project" value="UniProtKB-KW"/>
</dbReference>
<name>A0AA88YIS8_PINIB</name>
<dbReference type="InterPro" id="IPR011057">
    <property type="entry name" value="Mss4-like_sf"/>
</dbReference>
<evidence type="ECO:0000313" key="5">
    <source>
        <dbReference type="EMBL" id="KAK3102431.1"/>
    </source>
</evidence>
<dbReference type="GO" id="GO:0016846">
    <property type="term" value="F:carbon-sulfur lyase activity"/>
    <property type="evidence" value="ECO:0007669"/>
    <property type="project" value="InterPro"/>
</dbReference>
<evidence type="ECO:0000256" key="2">
    <source>
        <dbReference type="ARBA" id="ARBA00022723"/>
    </source>
</evidence>
<dbReference type="SUPFAM" id="SSF51316">
    <property type="entry name" value="Mss4-like"/>
    <property type="match status" value="1"/>
</dbReference>
<keyword evidence="2" id="KW-0479">Metal-binding</keyword>
<dbReference type="Proteomes" id="UP001186944">
    <property type="component" value="Unassembled WGS sequence"/>
</dbReference>
<accession>A0AA88YIS8</accession>
<protein>
    <recommendedName>
        <fullName evidence="4">CENP-V/GFA domain-containing protein</fullName>
    </recommendedName>
</protein>
<dbReference type="EMBL" id="VSWD01000005">
    <property type="protein sequence ID" value="KAK3102431.1"/>
    <property type="molecule type" value="Genomic_DNA"/>
</dbReference>
<evidence type="ECO:0000313" key="6">
    <source>
        <dbReference type="Proteomes" id="UP001186944"/>
    </source>
</evidence>
<organism evidence="5 6">
    <name type="scientific">Pinctada imbricata</name>
    <name type="common">Atlantic pearl-oyster</name>
    <name type="synonym">Pinctada martensii</name>
    <dbReference type="NCBI Taxonomy" id="66713"/>
    <lineage>
        <taxon>Eukaryota</taxon>
        <taxon>Metazoa</taxon>
        <taxon>Spiralia</taxon>
        <taxon>Lophotrochozoa</taxon>
        <taxon>Mollusca</taxon>
        <taxon>Bivalvia</taxon>
        <taxon>Autobranchia</taxon>
        <taxon>Pteriomorphia</taxon>
        <taxon>Pterioida</taxon>
        <taxon>Pterioidea</taxon>
        <taxon>Pteriidae</taxon>
        <taxon>Pinctada</taxon>
    </lineage>
</organism>
<dbReference type="InterPro" id="IPR052355">
    <property type="entry name" value="CENP-V-like"/>
</dbReference>
<evidence type="ECO:0000256" key="1">
    <source>
        <dbReference type="ARBA" id="ARBA00005495"/>
    </source>
</evidence>
<evidence type="ECO:0000259" key="4">
    <source>
        <dbReference type="PROSITE" id="PS51891"/>
    </source>
</evidence>
<evidence type="ECO:0000256" key="3">
    <source>
        <dbReference type="ARBA" id="ARBA00022833"/>
    </source>
</evidence>
<keyword evidence="6" id="KW-1185">Reference proteome</keyword>
<keyword evidence="3" id="KW-0862">Zinc</keyword>
<dbReference type="Pfam" id="PF04828">
    <property type="entry name" value="GFA"/>
    <property type="match status" value="1"/>
</dbReference>
<comment type="caution">
    <text evidence="5">The sequence shown here is derived from an EMBL/GenBank/DDBJ whole genome shotgun (WGS) entry which is preliminary data.</text>
</comment>
<dbReference type="PANTHER" id="PTHR28620:SF1">
    <property type="entry name" value="CENP-V_GFA DOMAIN-CONTAINING PROTEIN"/>
    <property type="match status" value="1"/>
</dbReference>
<reference evidence="5" key="1">
    <citation type="submission" date="2019-08" db="EMBL/GenBank/DDBJ databases">
        <title>The improved chromosome-level genome for the pearl oyster Pinctada fucata martensii using PacBio sequencing and Hi-C.</title>
        <authorList>
            <person name="Zheng Z."/>
        </authorList>
    </citation>
    <scope>NUCLEOTIDE SEQUENCE</scope>
    <source>
        <strain evidence="5">ZZ-2019</strain>
        <tissue evidence="5">Adductor muscle</tissue>
    </source>
</reference>
<feature type="domain" description="CENP-V/GFA" evidence="4">
    <location>
        <begin position="10"/>
        <end position="122"/>
    </location>
</feature>
<dbReference type="Gene3D" id="2.170.150.70">
    <property type="match status" value="1"/>
</dbReference>
<gene>
    <name evidence="5" type="ORF">FSP39_011339</name>
</gene>